<comment type="caution">
    <text evidence="1">The sequence shown here is derived from an EMBL/GenBank/DDBJ whole genome shotgun (WGS) entry which is preliminary data.</text>
</comment>
<dbReference type="AlphaFoldDB" id="M6KVZ5"/>
<organism evidence="1 2">
    <name type="scientific">Leptospira interrogans serovar Pyrogenes str. L0374</name>
    <dbReference type="NCBI Taxonomy" id="1049928"/>
    <lineage>
        <taxon>Bacteria</taxon>
        <taxon>Pseudomonadati</taxon>
        <taxon>Spirochaetota</taxon>
        <taxon>Spirochaetia</taxon>
        <taxon>Leptospirales</taxon>
        <taxon>Leptospiraceae</taxon>
        <taxon>Leptospira</taxon>
    </lineage>
</organism>
<evidence type="ECO:0000313" key="2">
    <source>
        <dbReference type="Proteomes" id="UP000012137"/>
    </source>
</evidence>
<gene>
    <name evidence="1" type="ORF">LEP1GSC083_1291</name>
</gene>
<reference evidence="1 2" key="1">
    <citation type="submission" date="2013-01" db="EMBL/GenBank/DDBJ databases">
        <authorList>
            <person name="Harkins D.M."/>
            <person name="Durkin A.S."/>
            <person name="Brinkac L.M."/>
            <person name="Haft D.H."/>
            <person name="Selengut J.D."/>
            <person name="Sanka R."/>
            <person name="DePew J."/>
            <person name="Purushe J."/>
            <person name="Peacock S.J."/>
            <person name="Thaipadungpanit J."/>
            <person name="Wuthiekanun V.W."/>
            <person name="Day N.P."/>
            <person name="Vinetz J.M."/>
            <person name="Sutton G.G."/>
            <person name="Nierman W.C."/>
            <person name="Fouts D.E."/>
        </authorList>
    </citation>
    <scope>NUCLEOTIDE SEQUENCE [LARGE SCALE GENOMIC DNA]</scope>
    <source>
        <strain evidence="1 2">L0374</strain>
    </source>
</reference>
<evidence type="ECO:0000313" key="1">
    <source>
        <dbReference type="EMBL" id="EMN31957.1"/>
    </source>
</evidence>
<sequence>MRELTLFIKIFRLDLDLLIPKGFPFSKKELRHESLHFIF</sequence>
<dbReference type="Proteomes" id="UP000012137">
    <property type="component" value="Unassembled WGS sequence"/>
</dbReference>
<dbReference type="EMBL" id="AHMZ02000043">
    <property type="protein sequence ID" value="EMN31957.1"/>
    <property type="molecule type" value="Genomic_DNA"/>
</dbReference>
<accession>M6KVZ5</accession>
<name>M6KVZ5_LEPIR</name>
<proteinExistence type="predicted"/>
<protein>
    <submittedName>
        <fullName evidence="1">Uncharacterized protein</fullName>
    </submittedName>
</protein>